<protein>
    <recommendedName>
        <fullName evidence="4">Ubiquitin-like protease family profile domain-containing protein</fullName>
    </recommendedName>
</protein>
<name>A0AAV5UVT3_9BILA</name>
<keyword evidence="2" id="KW-0645">Protease</keyword>
<dbReference type="SUPFAM" id="SSF54001">
    <property type="entry name" value="Cysteine proteinases"/>
    <property type="match status" value="1"/>
</dbReference>
<evidence type="ECO:0000256" key="3">
    <source>
        <dbReference type="ARBA" id="ARBA00022801"/>
    </source>
</evidence>
<keyword evidence="3" id="KW-0378">Hydrolase</keyword>
<evidence type="ECO:0000256" key="2">
    <source>
        <dbReference type="ARBA" id="ARBA00022670"/>
    </source>
</evidence>
<dbReference type="InterPro" id="IPR003653">
    <property type="entry name" value="Peptidase_C48_C"/>
</dbReference>
<proteinExistence type="inferred from homology"/>
<feature type="non-terminal residue" evidence="5">
    <location>
        <position position="1"/>
    </location>
</feature>
<dbReference type="GO" id="GO:0008234">
    <property type="term" value="F:cysteine-type peptidase activity"/>
    <property type="evidence" value="ECO:0007669"/>
    <property type="project" value="InterPro"/>
</dbReference>
<gene>
    <name evidence="5" type="ORF">PFISCL1PPCAC_1674</name>
</gene>
<sequence>NISRVYVNKQLIAENVTMSSKKGSNRLTMVDQSESKRDYRVDEIKSLEFTFHEAGPLYKSYWESIVVLTFNDSQRLFNHEINFGDSVVLVFNHAFTYFSGIQNMVIRHMHHLSRDIVRLLSFGNWPKCVLETLPLFAHTIATEIRERLDKEKAIKPKGAARGAAGQCVALSSDEEDHVLHPPTYYDIDGERQQISEAGLNSLNDRNYMNDEVINLAFGRIQKKYPNVYVFDSYTTQKMFDLFESAPTENNVKMPHVDFTAHFGKFFCKKRSDDTLEWFPMDQTFFDKKLLIFPICHMSHWYIMVVVNPLLANATYVYGNKKPNGPMSRCYYIDSLKGTDKYPFELMKCRLDLSWGCIYSFLYLAGIYNPLEHIMPEFINCKHGNNFPSQTNTYDCGAHAIVNAEVIAEMYDQMMLGPPTLTVSKKKVKEMKNRVDGFRDEFNEYLDKARI</sequence>
<comment type="similarity">
    <text evidence="1">Belongs to the peptidase C48 family.</text>
</comment>
<comment type="caution">
    <text evidence="5">The sequence shown here is derived from an EMBL/GenBank/DDBJ whole genome shotgun (WGS) entry which is preliminary data.</text>
</comment>
<dbReference type="Pfam" id="PF02902">
    <property type="entry name" value="Peptidase_C48"/>
    <property type="match status" value="1"/>
</dbReference>
<evidence type="ECO:0000313" key="6">
    <source>
        <dbReference type="Proteomes" id="UP001432322"/>
    </source>
</evidence>
<evidence type="ECO:0000259" key="4">
    <source>
        <dbReference type="PROSITE" id="PS50600"/>
    </source>
</evidence>
<feature type="domain" description="Ubiquitin-like protease family profile" evidence="4">
    <location>
        <begin position="192"/>
        <end position="406"/>
    </location>
</feature>
<organism evidence="5 6">
    <name type="scientific">Pristionchus fissidentatus</name>
    <dbReference type="NCBI Taxonomy" id="1538716"/>
    <lineage>
        <taxon>Eukaryota</taxon>
        <taxon>Metazoa</taxon>
        <taxon>Ecdysozoa</taxon>
        <taxon>Nematoda</taxon>
        <taxon>Chromadorea</taxon>
        <taxon>Rhabditida</taxon>
        <taxon>Rhabditina</taxon>
        <taxon>Diplogasteromorpha</taxon>
        <taxon>Diplogasteroidea</taxon>
        <taxon>Neodiplogasteridae</taxon>
        <taxon>Pristionchus</taxon>
    </lineage>
</organism>
<keyword evidence="6" id="KW-1185">Reference proteome</keyword>
<dbReference type="PROSITE" id="PS50600">
    <property type="entry name" value="ULP_PROTEASE"/>
    <property type="match status" value="1"/>
</dbReference>
<dbReference type="GO" id="GO:0006508">
    <property type="term" value="P:proteolysis"/>
    <property type="evidence" value="ECO:0007669"/>
    <property type="project" value="UniProtKB-KW"/>
</dbReference>
<dbReference type="Gene3D" id="3.40.395.10">
    <property type="entry name" value="Adenoviral Proteinase, Chain A"/>
    <property type="match status" value="1"/>
</dbReference>
<reference evidence="5" key="1">
    <citation type="submission" date="2023-10" db="EMBL/GenBank/DDBJ databases">
        <title>Genome assembly of Pristionchus species.</title>
        <authorList>
            <person name="Yoshida K."/>
            <person name="Sommer R.J."/>
        </authorList>
    </citation>
    <scope>NUCLEOTIDE SEQUENCE</scope>
    <source>
        <strain evidence="5">RS5133</strain>
    </source>
</reference>
<dbReference type="Proteomes" id="UP001432322">
    <property type="component" value="Unassembled WGS sequence"/>
</dbReference>
<dbReference type="AlphaFoldDB" id="A0AAV5UVT3"/>
<evidence type="ECO:0000256" key="1">
    <source>
        <dbReference type="ARBA" id="ARBA00005234"/>
    </source>
</evidence>
<dbReference type="InterPro" id="IPR038765">
    <property type="entry name" value="Papain-like_cys_pep_sf"/>
</dbReference>
<evidence type="ECO:0000313" key="5">
    <source>
        <dbReference type="EMBL" id="GMT10377.1"/>
    </source>
</evidence>
<accession>A0AAV5UVT3</accession>
<dbReference type="EMBL" id="BTSY01000001">
    <property type="protein sequence ID" value="GMT10377.1"/>
    <property type="molecule type" value="Genomic_DNA"/>
</dbReference>